<dbReference type="PIRSF" id="PIRSF005639">
    <property type="entry name" value="Glut_amidoT_SNO"/>
    <property type="match status" value="1"/>
</dbReference>
<accession>A0A0W8EL32</accession>
<proteinExistence type="inferred from homology"/>
<dbReference type="EC" id="3.5.1.2" evidence="2"/>
<dbReference type="CDD" id="cd01749">
    <property type="entry name" value="GATase1_PB"/>
    <property type="match status" value="1"/>
</dbReference>
<dbReference type="GO" id="GO:0005829">
    <property type="term" value="C:cytosol"/>
    <property type="evidence" value="ECO:0007669"/>
    <property type="project" value="TreeGrafter"/>
</dbReference>
<organism evidence="7">
    <name type="scientific">hydrocarbon metagenome</name>
    <dbReference type="NCBI Taxonomy" id="938273"/>
    <lineage>
        <taxon>unclassified sequences</taxon>
        <taxon>metagenomes</taxon>
        <taxon>ecological metagenomes</taxon>
    </lineage>
</organism>
<keyword evidence="7" id="KW-0808">Transferase</keyword>
<dbReference type="NCBIfam" id="TIGR03800">
    <property type="entry name" value="PLP_synth_Pdx2"/>
    <property type="match status" value="1"/>
</dbReference>
<protein>
    <recommendedName>
        <fullName evidence="2">glutaminase</fullName>
        <ecNumber evidence="2">3.5.1.2</ecNumber>
    </recommendedName>
</protein>
<evidence type="ECO:0000313" key="7">
    <source>
        <dbReference type="EMBL" id="KUG09228.1"/>
    </source>
</evidence>
<evidence type="ECO:0000256" key="4">
    <source>
        <dbReference type="ARBA" id="ARBA00022962"/>
    </source>
</evidence>
<evidence type="ECO:0000256" key="5">
    <source>
        <dbReference type="ARBA" id="ARBA00023239"/>
    </source>
</evidence>
<reference evidence="7" key="1">
    <citation type="journal article" date="2015" name="Proc. Natl. Acad. Sci. U.S.A.">
        <title>Networks of energetic and metabolic interactions define dynamics in microbial communities.</title>
        <authorList>
            <person name="Embree M."/>
            <person name="Liu J.K."/>
            <person name="Al-Bassam M.M."/>
            <person name="Zengler K."/>
        </authorList>
    </citation>
    <scope>NUCLEOTIDE SEQUENCE</scope>
</reference>
<comment type="catalytic activity">
    <reaction evidence="6">
        <text>L-glutamine + H2O = L-glutamate + NH4(+)</text>
        <dbReference type="Rhea" id="RHEA:15889"/>
        <dbReference type="ChEBI" id="CHEBI:15377"/>
        <dbReference type="ChEBI" id="CHEBI:28938"/>
        <dbReference type="ChEBI" id="CHEBI:29985"/>
        <dbReference type="ChEBI" id="CHEBI:58359"/>
        <dbReference type="EC" id="3.5.1.2"/>
    </reaction>
</comment>
<comment type="similarity">
    <text evidence="1">Belongs to the glutaminase PdxT/SNO family.</text>
</comment>
<dbReference type="GO" id="GO:0042823">
    <property type="term" value="P:pyridoxal phosphate biosynthetic process"/>
    <property type="evidence" value="ECO:0007669"/>
    <property type="project" value="InterPro"/>
</dbReference>
<gene>
    <name evidence="7" type="ORF">ASZ90_016642</name>
</gene>
<dbReference type="AlphaFoldDB" id="A0A0W8EL32"/>
<dbReference type="GO" id="GO:0008614">
    <property type="term" value="P:pyridoxine metabolic process"/>
    <property type="evidence" value="ECO:0007669"/>
    <property type="project" value="TreeGrafter"/>
</dbReference>
<dbReference type="GO" id="GO:1903600">
    <property type="term" value="C:glutaminase complex"/>
    <property type="evidence" value="ECO:0007669"/>
    <property type="project" value="TreeGrafter"/>
</dbReference>
<dbReference type="Gene3D" id="3.40.50.880">
    <property type="match status" value="1"/>
</dbReference>
<sequence>MVARIGVLALQGDVSEHIDAFRSAARAFGSEASLEVLAVRKPAEIPHLDAVAIPGGESTTISRLIDKFGFYSPLLAFEGGIFATCAGMVLMAREVDDPRVHPLGLMDYAAKRNAFGRQRESFEADIGIAGLDRPFHAVFIRAPVAEHPGNGIKVLGSCPEGIVALEQGRHMVLSFHPELGNDPRLHIRFLKNCGLV</sequence>
<name>A0A0W8EL32_9ZZZZ</name>
<evidence type="ECO:0000256" key="2">
    <source>
        <dbReference type="ARBA" id="ARBA00012918"/>
    </source>
</evidence>
<dbReference type="GO" id="GO:0016829">
    <property type="term" value="F:lyase activity"/>
    <property type="evidence" value="ECO:0007669"/>
    <property type="project" value="UniProtKB-KW"/>
</dbReference>
<evidence type="ECO:0000256" key="1">
    <source>
        <dbReference type="ARBA" id="ARBA00008345"/>
    </source>
</evidence>
<evidence type="ECO:0000256" key="6">
    <source>
        <dbReference type="ARBA" id="ARBA00049534"/>
    </source>
</evidence>
<dbReference type="Pfam" id="PF01174">
    <property type="entry name" value="SNO"/>
    <property type="match status" value="1"/>
</dbReference>
<evidence type="ECO:0000256" key="3">
    <source>
        <dbReference type="ARBA" id="ARBA00022801"/>
    </source>
</evidence>
<comment type="caution">
    <text evidence="7">The sequence shown here is derived from an EMBL/GenBank/DDBJ whole genome shotgun (WGS) entry which is preliminary data.</text>
</comment>
<dbReference type="InterPro" id="IPR029062">
    <property type="entry name" value="Class_I_gatase-like"/>
</dbReference>
<dbReference type="PROSITE" id="PS01236">
    <property type="entry name" value="PDXT_SNO_1"/>
    <property type="match status" value="1"/>
</dbReference>
<dbReference type="InterPro" id="IPR021196">
    <property type="entry name" value="PdxT/SNO_CS"/>
</dbReference>
<dbReference type="GO" id="GO:0016740">
    <property type="term" value="F:transferase activity"/>
    <property type="evidence" value="ECO:0007669"/>
    <property type="project" value="UniProtKB-KW"/>
</dbReference>
<dbReference type="EMBL" id="LNQE01001754">
    <property type="protein sequence ID" value="KUG09228.1"/>
    <property type="molecule type" value="Genomic_DNA"/>
</dbReference>
<dbReference type="HAMAP" id="MF_01615">
    <property type="entry name" value="PdxT"/>
    <property type="match status" value="1"/>
</dbReference>
<dbReference type="GO" id="GO:0004359">
    <property type="term" value="F:glutaminase activity"/>
    <property type="evidence" value="ECO:0007669"/>
    <property type="project" value="UniProtKB-EC"/>
</dbReference>
<dbReference type="PANTHER" id="PTHR31559">
    <property type="entry name" value="PYRIDOXAL 5'-PHOSPHATE SYNTHASE SUBUNIT SNO"/>
    <property type="match status" value="1"/>
</dbReference>
<keyword evidence="3" id="KW-0378">Hydrolase</keyword>
<keyword evidence="4 7" id="KW-0315">Glutamine amidotransferase</keyword>
<dbReference type="InterPro" id="IPR002161">
    <property type="entry name" value="PdxT/SNO"/>
</dbReference>
<dbReference type="SUPFAM" id="SSF52317">
    <property type="entry name" value="Class I glutamine amidotransferase-like"/>
    <property type="match status" value="1"/>
</dbReference>
<dbReference type="PROSITE" id="PS51130">
    <property type="entry name" value="PDXT_SNO_2"/>
    <property type="match status" value="1"/>
</dbReference>
<dbReference type="PANTHER" id="PTHR31559:SF0">
    <property type="entry name" value="PYRIDOXAL 5'-PHOSPHATE SYNTHASE SUBUNIT SNO1-RELATED"/>
    <property type="match status" value="1"/>
</dbReference>
<keyword evidence="5" id="KW-0456">Lyase</keyword>
<dbReference type="PROSITE" id="PS51273">
    <property type="entry name" value="GATASE_TYPE_1"/>
    <property type="match status" value="1"/>
</dbReference>